<dbReference type="PANTHER" id="PTHR13371:SF0">
    <property type="entry name" value="CENTROSOMAL PROTEIN OF 104 KDA"/>
    <property type="match status" value="1"/>
</dbReference>
<dbReference type="Pfam" id="PF02151">
    <property type="entry name" value="UVR"/>
    <property type="match status" value="1"/>
</dbReference>
<evidence type="ECO:0000256" key="1">
    <source>
        <dbReference type="SAM" id="MobiDB-lite"/>
    </source>
</evidence>
<dbReference type="Proteomes" id="UP000277204">
    <property type="component" value="Unassembled WGS sequence"/>
</dbReference>
<proteinExistence type="predicted"/>
<dbReference type="STRING" id="48269.A0A183NAG7"/>
<dbReference type="PANTHER" id="PTHR13371">
    <property type="entry name" value="GLYCINE-, GLUTAMATE-, THIENYLCYCLOHEXYLPIPERIDINE-BINDING PROTEIN"/>
    <property type="match status" value="1"/>
</dbReference>
<sequence>ERFDQAQGIRDAITQLHQVGERLGRLALEKQQAVEEENYEQAKLKKNQITEMRTNLYRDIDLMKLLSSNTSTEQREQLYGRSDNQFPDTNNDRNKINPIQPIHFQSLLISDDLNENRRSNGSYSVNNNSSNNNNQDVDYFPFRRAYPSNDPDERPLPALKNKHRNNSPIVDPADEEHYTSELPVPVLHEQSFENYNHSEHIPPLDAIEAIQRDIDTYEDEQTMKYLEQAAHDRMVDGRENVQHSILDLPEPMSETNRRQAGVAIDVVGINLVRIIYDLLIILFFF</sequence>
<dbReference type="InterPro" id="IPR052607">
    <property type="entry name" value="CEP104-like"/>
</dbReference>
<protein>
    <submittedName>
        <fullName evidence="2">Uncharacterized protein</fullName>
    </submittedName>
</protein>
<evidence type="ECO:0000313" key="2">
    <source>
        <dbReference type="EMBL" id="VDP54641.1"/>
    </source>
</evidence>
<dbReference type="AlphaFoldDB" id="A0A183NAG7"/>
<feature type="non-terminal residue" evidence="2">
    <location>
        <position position="1"/>
    </location>
</feature>
<name>A0A183NAG7_9TREM</name>
<accession>A0A183NAG7</accession>
<evidence type="ECO:0000313" key="3">
    <source>
        <dbReference type="Proteomes" id="UP000277204"/>
    </source>
</evidence>
<feature type="region of interest" description="Disordered" evidence="1">
    <location>
        <begin position="70"/>
        <end position="97"/>
    </location>
</feature>
<feature type="region of interest" description="Disordered" evidence="1">
    <location>
        <begin position="118"/>
        <end position="167"/>
    </location>
</feature>
<dbReference type="GO" id="GO:0005929">
    <property type="term" value="C:cilium"/>
    <property type="evidence" value="ECO:0007669"/>
    <property type="project" value="TreeGrafter"/>
</dbReference>
<dbReference type="InterPro" id="IPR001943">
    <property type="entry name" value="UVR_dom"/>
</dbReference>
<gene>
    <name evidence="2" type="ORF">SMRZ_LOCUS25292</name>
</gene>
<feature type="compositionally biased region" description="Low complexity" evidence="1">
    <location>
        <begin position="119"/>
        <end position="134"/>
    </location>
</feature>
<dbReference type="EMBL" id="UZAI01021161">
    <property type="protein sequence ID" value="VDP54641.1"/>
    <property type="molecule type" value="Genomic_DNA"/>
</dbReference>
<keyword evidence="3" id="KW-1185">Reference proteome</keyword>
<organism evidence="2 3">
    <name type="scientific">Schistosoma margrebowiei</name>
    <dbReference type="NCBI Taxonomy" id="48269"/>
    <lineage>
        <taxon>Eukaryota</taxon>
        <taxon>Metazoa</taxon>
        <taxon>Spiralia</taxon>
        <taxon>Lophotrochozoa</taxon>
        <taxon>Platyhelminthes</taxon>
        <taxon>Trematoda</taxon>
        <taxon>Digenea</taxon>
        <taxon>Strigeidida</taxon>
        <taxon>Schistosomatoidea</taxon>
        <taxon>Schistosomatidae</taxon>
        <taxon>Schistosoma</taxon>
    </lineage>
</organism>
<reference evidence="2 3" key="1">
    <citation type="submission" date="2018-11" db="EMBL/GenBank/DDBJ databases">
        <authorList>
            <consortium name="Pathogen Informatics"/>
        </authorList>
    </citation>
    <scope>NUCLEOTIDE SEQUENCE [LARGE SCALE GENOMIC DNA]</scope>
    <source>
        <strain evidence="2 3">Zambia</strain>
    </source>
</reference>